<comment type="similarity">
    <text evidence="1">Belongs to the heparin-binding growth factors family.</text>
</comment>
<dbReference type="Gene3D" id="2.80.10.50">
    <property type="match status" value="1"/>
</dbReference>
<protein>
    <submittedName>
        <fullName evidence="2">Fibroblast growth factor</fullName>
    </submittedName>
</protein>
<evidence type="ECO:0000256" key="1">
    <source>
        <dbReference type="ARBA" id="ARBA00007936"/>
    </source>
</evidence>
<name>A0A126FC93_9ABAC</name>
<dbReference type="SMART" id="SM00442">
    <property type="entry name" value="FGF"/>
    <property type="match status" value="1"/>
</dbReference>
<gene>
    <name evidence="2" type="primary">fgf</name>
</gene>
<dbReference type="KEGG" id="vg:40526743"/>
<sequence>MHLIATLAIVFLLLIWQNDSSDLNHITGTYRPMQLFINKRYLQILPHGKIQGTTNSNSMYTILRRRHVAKIKNYITIQNAFTCMYLCIDNCGRYYGAVKLSKDCFFRERIEKNHYNTYSKVYNKTKTYIALSNIGLPKKIKMPQTYPIGKIFKYVMAIPVNLKLKFYKQCLNIKPHLGYRKCR</sequence>
<accession>A0A126FC93</accession>
<reference evidence="2 3" key="1">
    <citation type="submission" date="2015-02" db="EMBL/GenBank/DDBJ databases">
        <title>Complete genome of a baculovirus isolated from a medical interest larvae: lLonomia obliqua (Lepidoptera: Saturniidae).</title>
        <authorList>
            <person name="Clara A.-S.W."/>
            <person name="Daniel A.-A.M.P."/>
            <person name="Miguel A.S."/>
            <person name="Jhon F.E.A."/>
            <person name="Fabricio M.S."/>
            <person name="Jose W.L.C."/>
            <person name="Bergmann R.M."/>
            <person name="Fernando M.L."/>
        </authorList>
    </citation>
    <scope>NUCLEOTIDE SEQUENCE [LARGE SCALE GENOMIC DNA]</scope>
    <source>
        <strain evidence="2">SP/2000</strain>
    </source>
</reference>
<dbReference type="Pfam" id="PF00167">
    <property type="entry name" value="FGF"/>
    <property type="match status" value="1"/>
</dbReference>
<dbReference type="PRINTS" id="PR00263">
    <property type="entry name" value="HBGFFGF"/>
</dbReference>
<dbReference type="EMBL" id="KP763670">
    <property type="protein sequence ID" value="AKN81003.1"/>
    <property type="molecule type" value="Genomic_DNA"/>
</dbReference>
<dbReference type="InterPro" id="IPR008996">
    <property type="entry name" value="IL1/FGF"/>
</dbReference>
<dbReference type="InterPro" id="IPR002209">
    <property type="entry name" value="Fibroblast_GF_fam"/>
</dbReference>
<dbReference type="SUPFAM" id="SSF50353">
    <property type="entry name" value="Cytokine"/>
    <property type="match status" value="1"/>
</dbReference>
<dbReference type="PANTHER" id="PTHR11486">
    <property type="entry name" value="FIBROBLAST GROWTH FACTOR"/>
    <property type="match status" value="1"/>
</dbReference>
<evidence type="ECO:0000313" key="2">
    <source>
        <dbReference type="EMBL" id="AKN81003.1"/>
    </source>
</evidence>
<dbReference type="Proteomes" id="UP000297030">
    <property type="component" value="Segment"/>
</dbReference>
<keyword evidence="3" id="KW-1185">Reference proteome</keyword>
<evidence type="ECO:0000313" key="3">
    <source>
        <dbReference type="Proteomes" id="UP000297030"/>
    </source>
</evidence>
<dbReference type="GeneID" id="40526743"/>
<proteinExistence type="inferred from homology"/>
<dbReference type="GO" id="GO:0008083">
    <property type="term" value="F:growth factor activity"/>
    <property type="evidence" value="ECO:0007669"/>
    <property type="project" value="InterPro"/>
</dbReference>
<dbReference type="CDD" id="cd23311">
    <property type="entry name" value="beta-trefoil_FGF_Bnl-like"/>
    <property type="match status" value="1"/>
</dbReference>
<dbReference type="RefSeq" id="YP_009666473.1">
    <property type="nucleotide sequence ID" value="NC_043520.1"/>
</dbReference>
<organism evidence="2 3">
    <name type="scientific">Lonomia obliqua multiple nucleopolyhedrovirus</name>
    <dbReference type="NCBI Taxonomy" id="134394"/>
    <lineage>
        <taxon>Viruses</taxon>
        <taxon>Viruses incertae sedis</taxon>
        <taxon>Naldaviricetes</taxon>
        <taxon>Lefavirales</taxon>
        <taxon>Baculoviridae</taxon>
        <taxon>Alphabaculovirus</taxon>
        <taxon>Alphabaculovirus lonobliquae</taxon>
        <taxon>Lonomia obliqua nucleopolyhedrovirus</taxon>
    </lineage>
</organism>